<proteinExistence type="predicted"/>
<feature type="chain" id="PRO_5046191577" description="Secreted protein" evidence="1">
    <location>
        <begin position="26"/>
        <end position="139"/>
    </location>
</feature>
<evidence type="ECO:0000313" key="2">
    <source>
        <dbReference type="EMBL" id="MCP9272336.1"/>
    </source>
</evidence>
<reference evidence="2 3" key="1">
    <citation type="submission" date="2022-06" db="EMBL/GenBank/DDBJ databases">
        <title>Mycolicibacterium sp. CAU 1645 isolated from seawater.</title>
        <authorList>
            <person name="Kim W."/>
        </authorList>
    </citation>
    <scope>NUCLEOTIDE SEQUENCE [LARGE SCALE GENOMIC DNA]</scope>
    <source>
        <strain evidence="2 3">CAU 1645</strain>
    </source>
</reference>
<evidence type="ECO:0008006" key="4">
    <source>
        <dbReference type="Google" id="ProtNLM"/>
    </source>
</evidence>
<keyword evidence="1" id="KW-0732">Signal</keyword>
<dbReference type="RefSeq" id="WP_255059522.1">
    <property type="nucleotide sequence ID" value="NZ_JANDBD010000003.1"/>
</dbReference>
<keyword evidence="3" id="KW-1185">Reference proteome</keyword>
<protein>
    <recommendedName>
        <fullName evidence="4">Secreted protein</fullName>
    </recommendedName>
</protein>
<dbReference type="EMBL" id="JANDBD010000003">
    <property type="protein sequence ID" value="MCP9272336.1"/>
    <property type="molecule type" value="Genomic_DNA"/>
</dbReference>
<gene>
    <name evidence="2" type="ORF">NM203_09070</name>
</gene>
<evidence type="ECO:0000313" key="3">
    <source>
        <dbReference type="Proteomes" id="UP001651690"/>
    </source>
</evidence>
<accession>A0ABT1LZK8</accession>
<evidence type="ECO:0000256" key="1">
    <source>
        <dbReference type="SAM" id="SignalP"/>
    </source>
</evidence>
<feature type="signal peptide" evidence="1">
    <location>
        <begin position="1"/>
        <end position="25"/>
    </location>
</feature>
<name>A0ABT1LZK8_9MYCO</name>
<comment type="caution">
    <text evidence="2">The sequence shown here is derived from an EMBL/GenBank/DDBJ whole genome shotgun (WGS) entry which is preliminary data.</text>
</comment>
<organism evidence="2 3">
    <name type="scientific">Mycolicibacterium arenosum</name>
    <dbReference type="NCBI Taxonomy" id="2952157"/>
    <lineage>
        <taxon>Bacteria</taxon>
        <taxon>Bacillati</taxon>
        <taxon>Actinomycetota</taxon>
        <taxon>Actinomycetes</taxon>
        <taxon>Mycobacteriales</taxon>
        <taxon>Mycobacteriaceae</taxon>
        <taxon>Mycolicibacterium</taxon>
    </lineage>
</organism>
<sequence length="139" mass="14362">MAFRAVLLAGALAVVGGLTPAVASAEPEVPSGTYDIRYADGQSIAWQFTPCGVDCTLASSPGSSFVSDWRFQLVDGTWSYSGPHRIPCPVGGGDVPVVMTYTFNAESLAGDAVATTTGDGCGRSAEQALNRPFQLVKTA</sequence>
<dbReference type="Proteomes" id="UP001651690">
    <property type="component" value="Unassembled WGS sequence"/>
</dbReference>